<organism evidence="1 2">
    <name type="scientific">Pararge aegeria aegeria</name>
    <dbReference type="NCBI Taxonomy" id="348720"/>
    <lineage>
        <taxon>Eukaryota</taxon>
        <taxon>Metazoa</taxon>
        <taxon>Ecdysozoa</taxon>
        <taxon>Arthropoda</taxon>
        <taxon>Hexapoda</taxon>
        <taxon>Insecta</taxon>
        <taxon>Pterygota</taxon>
        <taxon>Neoptera</taxon>
        <taxon>Endopterygota</taxon>
        <taxon>Lepidoptera</taxon>
        <taxon>Glossata</taxon>
        <taxon>Ditrysia</taxon>
        <taxon>Papilionoidea</taxon>
        <taxon>Nymphalidae</taxon>
        <taxon>Satyrinae</taxon>
        <taxon>Satyrini</taxon>
        <taxon>Parargina</taxon>
        <taxon>Pararge</taxon>
    </lineage>
</organism>
<protein>
    <submittedName>
        <fullName evidence="1">Jg17620 protein</fullName>
    </submittedName>
</protein>
<dbReference type="Proteomes" id="UP000838756">
    <property type="component" value="Unassembled WGS sequence"/>
</dbReference>
<dbReference type="EMBL" id="CAKXAJ010024723">
    <property type="protein sequence ID" value="CAH2229504.1"/>
    <property type="molecule type" value="Genomic_DNA"/>
</dbReference>
<reference evidence="1" key="1">
    <citation type="submission" date="2022-03" db="EMBL/GenBank/DDBJ databases">
        <authorList>
            <person name="Lindestad O."/>
        </authorList>
    </citation>
    <scope>NUCLEOTIDE SEQUENCE</scope>
</reference>
<comment type="caution">
    <text evidence="1">The sequence shown here is derived from an EMBL/GenBank/DDBJ whole genome shotgun (WGS) entry which is preliminary data.</text>
</comment>
<dbReference type="OrthoDB" id="10014409at2759"/>
<gene>
    <name evidence="1" type="primary">jg17620</name>
    <name evidence="1" type="ORF">PAEG_LOCUS8955</name>
</gene>
<keyword evidence="2" id="KW-1185">Reference proteome</keyword>
<sequence>MLMGLPRSCSALGMFAEAHIDCFDTIMRKRCASLVRRVLASSSGLLRVLAGRTVSTCAIAAWLRVNQRATDGAMPGDLDLYVIKSEMRISVEE</sequence>
<accession>A0A8S4R5W7</accession>
<evidence type="ECO:0000313" key="2">
    <source>
        <dbReference type="Proteomes" id="UP000838756"/>
    </source>
</evidence>
<evidence type="ECO:0000313" key="1">
    <source>
        <dbReference type="EMBL" id="CAH2229504.1"/>
    </source>
</evidence>
<proteinExistence type="predicted"/>
<dbReference type="AlphaFoldDB" id="A0A8S4R5W7"/>
<name>A0A8S4R5W7_9NEOP</name>